<feature type="chain" id="PRO_5026116474" evidence="1">
    <location>
        <begin position="20"/>
        <end position="116"/>
    </location>
</feature>
<keyword evidence="3" id="KW-1185">Reference proteome</keyword>
<keyword evidence="1" id="KW-0732">Signal</keyword>
<keyword evidence="2" id="KW-0121">Carboxypeptidase</keyword>
<name>A0A6I6K1E0_9BACT</name>
<dbReference type="Pfam" id="PF13715">
    <property type="entry name" value="CarbopepD_reg_2"/>
    <property type="match status" value="1"/>
</dbReference>
<evidence type="ECO:0000313" key="2">
    <source>
        <dbReference type="EMBL" id="QGY43744.1"/>
    </source>
</evidence>
<gene>
    <name evidence="2" type="ORF">GM418_08755</name>
</gene>
<dbReference type="Proteomes" id="UP000428260">
    <property type="component" value="Chromosome"/>
</dbReference>
<dbReference type="EMBL" id="CP046401">
    <property type="protein sequence ID" value="QGY43744.1"/>
    <property type="molecule type" value="Genomic_DNA"/>
</dbReference>
<protein>
    <submittedName>
        <fullName evidence="2">Carboxypeptidase-like regulatory domain-containing protein</fullName>
    </submittedName>
</protein>
<dbReference type="AlphaFoldDB" id="A0A6I6K1E0"/>
<dbReference type="KEGG" id="mcos:GM418_08755"/>
<sequence>MKSLVVIILSSFLALSVSADDGNKVESVSRENNSIYFTGTVKDKETGEYLVGAEVEIEGTELKTYTDFDGNFSFDNIAPGNYNVSANYISYKSEKLENLEISSRTNMLELELQQTK</sequence>
<keyword evidence="2" id="KW-0645">Protease</keyword>
<evidence type="ECO:0000256" key="1">
    <source>
        <dbReference type="SAM" id="SignalP"/>
    </source>
</evidence>
<evidence type="ECO:0000313" key="3">
    <source>
        <dbReference type="Proteomes" id="UP000428260"/>
    </source>
</evidence>
<proteinExistence type="predicted"/>
<dbReference type="Gene3D" id="2.60.40.1120">
    <property type="entry name" value="Carboxypeptidase-like, regulatory domain"/>
    <property type="match status" value="1"/>
</dbReference>
<feature type="signal peptide" evidence="1">
    <location>
        <begin position="1"/>
        <end position="19"/>
    </location>
</feature>
<reference evidence="2 3" key="1">
    <citation type="submission" date="2019-11" db="EMBL/GenBank/DDBJ databases">
        <authorList>
            <person name="Zheng R.K."/>
            <person name="Sun C.M."/>
        </authorList>
    </citation>
    <scope>NUCLEOTIDE SEQUENCE [LARGE SCALE GENOMIC DNA]</scope>
    <source>
        <strain evidence="2 3">WC007</strain>
    </source>
</reference>
<keyword evidence="2" id="KW-0378">Hydrolase</keyword>
<organism evidence="2 3">
    <name type="scientific">Maribellus comscasis</name>
    <dbReference type="NCBI Taxonomy" id="2681766"/>
    <lineage>
        <taxon>Bacteria</taxon>
        <taxon>Pseudomonadati</taxon>
        <taxon>Bacteroidota</taxon>
        <taxon>Bacteroidia</taxon>
        <taxon>Marinilabiliales</taxon>
        <taxon>Prolixibacteraceae</taxon>
        <taxon>Maribellus</taxon>
    </lineage>
</organism>
<dbReference type="GO" id="GO:0004180">
    <property type="term" value="F:carboxypeptidase activity"/>
    <property type="evidence" value="ECO:0007669"/>
    <property type="project" value="UniProtKB-KW"/>
</dbReference>
<accession>A0A6I6K1E0</accession>
<dbReference type="SUPFAM" id="SSF49464">
    <property type="entry name" value="Carboxypeptidase regulatory domain-like"/>
    <property type="match status" value="1"/>
</dbReference>
<dbReference type="InterPro" id="IPR008969">
    <property type="entry name" value="CarboxyPept-like_regulatory"/>
</dbReference>
<dbReference type="RefSeq" id="WP_158865175.1">
    <property type="nucleotide sequence ID" value="NZ_CP046401.1"/>
</dbReference>